<evidence type="ECO:0000313" key="3">
    <source>
        <dbReference type="EMBL" id="GEN08606.1"/>
    </source>
</evidence>
<feature type="region of interest" description="Disordered" evidence="1">
    <location>
        <begin position="284"/>
        <end position="304"/>
    </location>
</feature>
<dbReference type="RefSeq" id="WP_046712891.1">
    <property type="nucleotide sequence ID" value="NZ_BJXR01000030.1"/>
</dbReference>
<evidence type="ECO:0000313" key="4">
    <source>
        <dbReference type="EMBL" id="SEU30457.1"/>
    </source>
</evidence>
<evidence type="ECO:0000256" key="1">
    <source>
        <dbReference type="SAM" id="MobiDB-lite"/>
    </source>
</evidence>
<evidence type="ECO:0000313" key="6">
    <source>
        <dbReference type="Proteomes" id="UP000321514"/>
    </source>
</evidence>
<dbReference type="Proteomes" id="UP000321514">
    <property type="component" value="Unassembled WGS sequence"/>
</dbReference>
<sequence>MSTLRTLLATCLMLTSGGAAWAQLPDTEADKPEGEKPAEATEAKPDEAPITVEPCAQALPALRMPLAFMPGEVLEFDLDAMGAQAGKMTLRVQKPQDGQIPVLAQAETNSFFSKVRRVRGSATTWLNPRTLRPKRYVEDATENEMRRKVEVAFTHKDRAIKVDYQIGQRPKGQYNYTYDKDGLDVAGSIYLLRQLPLEENLSVCFDVYGVRRLWRMQGQVLKKEKVTTPLGQFDAWHLVGTAVRLDRPKQKREVHVWLSDDARRLPLAAVGTLDLGAVRATLTSVSRPGEKRQEAGPGKEEMKW</sequence>
<comment type="caution">
    <text evidence="3">The sequence shown here is derived from an EMBL/GenBank/DDBJ whole genome shotgun (WGS) entry which is preliminary data.</text>
</comment>
<evidence type="ECO:0000313" key="5">
    <source>
        <dbReference type="Proteomes" id="UP000183760"/>
    </source>
</evidence>
<dbReference type="OrthoDB" id="5379362at2"/>
<protein>
    <recommendedName>
        <fullName evidence="7">DUF3108 domain-containing protein</fullName>
    </recommendedName>
</protein>
<organism evidence="3 6">
    <name type="scientific">Myxococcus fulvus</name>
    <dbReference type="NCBI Taxonomy" id="33"/>
    <lineage>
        <taxon>Bacteria</taxon>
        <taxon>Pseudomonadati</taxon>
        <taxon>Myxococcota</taxon>
        <taxon>Myxococcia</taxon>
        <taxon>Myxococcales</taxon>
        <taxon>Cystobacterineae</taxon>
        <taxon>Myxococcaceae</taxon>
        <taxon>Myxococcus</taxon>
    </lineage>
</organism>
<dbReference type="STRING" id="1334629.MFUL124B02_16590"/>
<evidence type="ECO:0008006" key="7">
    <source>
        <dbReference type="Google" id="ProtNLM"/>
    </source>
</evidence>
<reference evidence="3 6" key="2">
    <citation type="submission" date="2019-07" db="EMBL/GenBank/DDBJ databases">
        <title>Whole genome shotgun sequence of Myxococcus fulvus NBRC 100333.</title>
        <authorList>
            <person name="Hosoyama A."/>
            <person name="Uohara A."/>
            <person name="Ohji S."/>
            <person name="Ichikawa N."/>
        </authorList>
    </citation>
    <scope>NUCLEOTIDE SEQUENCE [LARGE SCALE GENOMIC DNA]</scope>
    <source>
        <strain evidence="3 6">NBRC 100333</strain>
    </source>
</reference>
<dbReference type="EMBL" id="BJXR01000030">
    <property type="protein sequence ID" value="GEN08606.1"/>
    <property type="molecule type" value="Genomic_DNA"/>
</dbReference>
<gene>
    <name evidence="3" type="ORF">MFU01_36430</name>
    <name evidence="4" type="ORF">SAMN05443572_108351</name>
</gene>
<name>A0A511T368_MYXFU</name>
<feature type="compositionally biased region" description="Basic and acidic residues" evidence="1">
    <location>
        <begin position="288"/>
        <end position="304"/>
    </location>
</feature>
<feature type="compositionally biased region" description="Basic and acidic residues" evidence="1">
    <location>
        <begin position="28"/>
        <end position="47"/>
    </location>
</feature>
<evidence type="ECO:0000256" key="2">
    <source>
        <dbReference type="SAM" id="SignalP"/>
    </source>
</evidence>
<feature type="region of interest" description="Disordered" evidence="1">
    <location>
        <begin position="27"/>
        <end position="48"/>
    </location>
</feature>
<dbReference type="Pfam" id="PF11306">
    <property type="entry name" value="DUF3108"/>
    <property type="match status" value="1"/>
</dbReference>
<dbReference type="AlphaFoldDB" id="A0A511T368"/>
<feature type="chain" id="PRO_5022950054" description="DUF3108 domain-containing protein" evidence="2">
    <location>
        <begin position="23"/>
        <end position="304"/>
    </location>
</feature>
<dbReference type="InterPro" id="IPR021457">
    <property type="entry name" value="DUF3108"/>
</dbReference>
<dbReference type="EMBL" id="FOIB01000008">
    <property type="protein sequence ID" value="SEU30457.1"/>
    <property type="molecule type" value="Genomic_DNA"/>
</dbReference>
<accession>A0A511T368</accession>
<dbReference type="Proteomes" id="UP000183760">
    <property type="component" value="Unassembled WGS sequence"/>
</dbReference>
<proteinExistence type="predicted"/>
<feature type="signal peptide" evidence="2">
    <location>
        <begin position="1"/>
        <end position="22"/>
    </location>
</feature>
<reference evidence="4 5" key="1">
    <citation type="submission" date="2016-10" db="EMBL/GenBank/DDBJ databases">
        <authorList>
            <person name="Varghese N."/>
            <person name="Submissions S."/>
        </authorList>
    </citation>
    <scope>NUCLEOTIDE SEQUENCE [LARGE SCALE GENOMIC DNA]</scope>
    <source>
        <strain evidence="4 5">DSM 16525</strain>
    </source>
</reference>
<keyword evidence="5" id="KW-1185">Reference proteome</keyword>
<keyword evidence="2" id="KW-0732">Signal</keyword>